<reference evidence="1" key="1">
    <citation type="submission" date="2019-03" db="EMBL/GenBank/DDBJ databases">
        <title>Lake Tanganyika Metagenome-Assembled Genomes (MAGs).</title>
        <authorList>
            <person name="Tran P."/>
        </authorList>
    </citation>
    <scope>NUCLEOTIDE SEQUENCE</scope>
    <source>
        <strain evidence="1">K_DeepCast_150m_m2_040</strain>
    </source>
</reference>
<gene>
    <name evidence="1" type="ORF">FJY68_12875</name>
</gene>
<organism evidence="1 2">
    <name type="scientific">candidate division WOR-3 bacterium</name>
    <dbReference type="NCBI Taxonomy" id="2052148"/>
    <lineage>
        <taxon>Bacteria</taxon>
        <taxon>Bacteria division WOR-3</taxon>
    </lineage>
</organism>
<evidence type="ECO:0000313" key="2">
    <source>
        <dbReference type="Proteomes" id="UP000779900"/>
    </source>
</evidence>
<dbReference type="EMBL" id="VGIR01000123">
    <property type="protein sequence ID" value="MBM3332717.1"/>
    <property type="molecule type" value="Genomic_DNA"/>
</dbReference>
<name>A0A937XGK4_UNCW3</name>
<proteinExistence type="predicted"/>
<dbReference type="AlphaFoldDB" id="A0A937XGK4"/>
<protein>
    <submittedName>
        <fullName evidence="1">Uncharacterized protein</fullName>
    </submittedName>
</protein>
<comment type="caution">
    <text evidence="1">The sequence shown here is derived from an EMBL/GenBank/DDBJ whole genome shotgun (WGS) entry which is preliminary data.</text>
</comment>
<dbReference type="Proteomes" id="UP000779900">
    <property type="component" value="Unassembled WGS sequence"/>
</dbReference>
<evidence type="ECO:0000313" key="1">
    <source>
        <dbReference type="EMBL" id="MBM3332717.1"/>
    </source>
</evidence>
<sequence>MNRTPNAEQLSELLAQQDDAGAHHVLWIDVNGEVHLSALPKTQTPLGFEETQSDMRLRCESFGPGNAYTGRAAAADKDYVTSLFKRLVTC</sequence>
<accession>A0A937XGK4</accession>